<feature type="compositionally biased region" description="Low complexity" evidence="1">
    <location>
        <begin position="52"/>
        <end position="63"/>
    </location>
</feature>
<name>A0A813Z7R4_9BILA</name>
<dbReference type="GO" id="GO:0003677">
    <property type="term" value="F:DNA binding"/>
    <property type="evidence" value="ECO:0007669"/>
    <property type="project" value="InterPro"/>
</dbReference>
<dbReference type="Pfam" id="PF02178">
    <property type="entry name" value="AT_hook"/>
    <property type="match status" value="6"/>
</dbReference>
<dbReference type="Proteomes" id="UP000663870">
    <property type="component" value="Unassembled WGS sequence"/>
</dbReference>
<evidence type="ECO:0000256" key="1">
    <source>
        <dbReference type="SAM" id="MobiDB-lite"/>
    </source>
</evidence>
<comment type="caution">
    <text evidence="2">The sequence shown here is derived from an EMBL/GenBank/DDBJ whole genome shotgun (WGS) entry which is preliminary data.</text>
</comment>
<accession>A0A813Z7R4</accession>
<feature type="compositionally biased region" description="Polar residues" evidence="1">
    <location>
        <begin position="78"/>
        <end position="91"/>
    </location>
</feature>
<proteinExistence type="predicted"/>
<dbReference type="SMART" id="SM00384">
    <property type="entry name" value="AT_hook"/>
    <property type="match status" value="6"/>
</dbReference>
<feature type="compositionally biased region" description="Polar residues" evidence="1">
    <location>
        <begin position="214"/>
        <end position="223"/>
    </location>
</feature>
<evidence type="ECO:0000313" key="3">
    <source>
        <dbReference type="Proteomes" id="UP000663870"/>
    </source>
</evidence>
<dbReference type="PRINTS" id="PR00929">
    <property type="entry name" value="ATHOOK"/>
</dbReference>
<keyword evidence="3" id="KW-1185">Reference proteome</keyword>
<protein>
    <submittedName>
        <fullName evidence="2">Uncharacterized protein</fullName>
    </submittedName>
</protein>
<feature type="compositionally biased region" description="Polar residues" evidence="1">
    <location>
        <begin position="112"/>
        <end position="125"/>
    </location>
</feature>
<sequence>MEQQHNTLALNDSAGVLPMDTGVTYNGVHDESMNNPSSSGKTGTKKGRGRPPKSGSTTKGSSGINASKRGRGRPPKTGETSSSTKKVTALNTKKEETSTNVDVNKKRRGRPSKSSTSNEQINGISKPQVRVTPVSYQQEKQVVDEPIKRKRGRPSGTPKKTVVAAVSTPSKTASSGRKRGRPSGSGSIKKSSLKPKASVSTDGSARKRGRPKKSTGTPSTTGPVASVNETATVTTNNVQ</sequence>
<dbReference type="InterPro" id="IPR017956">
    <property type="entry name" value="AT_hook_DNA-bd_motif"/>
</dbReference>
<dbReference type="AlphaFoldDB" id="A0A813Z7R4"/>
<feature type="compositionally biased region" description="Low complexity" evidence="1">
    <location>
        <begin position="224"/>
        <end position="239"/>
    </location>
</feature>
<feature type="compositionally biased region" description="Low complexity" evidence="1">
    <location>
        <begin position="182"/>
        <end position="196"/>
    </location>
</feature>
<feature type="compositionally biased region" description="Polar residues" evidence="1">
    <location>
        <begin position="1"/>
        <end position="10"/>
    </location>
</feature>
<reference evidence="2" key="1">
    <citation type="submission" date="2021-02" db="EMBL/GenBank/DDBJ databases">
        <authorList>
            <person name="Nowell W R."/>
        </authorList>
    </citation>
    <scope>NUCLEOTIDE SEQUENCE</scope>
</reference>
<feature type="region of interest" description="Disordered" evidence="1">
    <location>
        <begin position="1"/>
        <end position="239"/>
    </location>
</feature>
<organism evidence="2 3">
    <name type="scientific">Rotaria sordida</name>
    <dbReference type="NCBI Taxonomy" id="392033"/>
    <lineage>
        <taxon>Eukaryota</taxon>
        <taxon>Metazoa</taxon>
        <taxon>Spiralia</taxon>
        <taxon>Gnathifera</taxon>
        <taxon>Rotifera</taxon>
        <taxon>Eurotatoria</taxon>
        <taxon>Bdelloidea</taxon>
        <taxon>Philodinida</taxon>
        <taxon>Philodinidae</taxon>
        <taxon>Rotaria</taxon>
    </lineage>
</organism>
<evidence type="ECO:0000313" key="2">
    <source>
        <dbReference type="EMBL" id="CAF0894442.1"/>
    </source>
</evidence>
<gene>
    <name evidence="2" type="ORF">JXQ802_LOCUS8831</name>
</gene>
<dbReference type="EMBL" id="CAJNOL010000158">
    <property type="protein sequence ID" value="CAF0894442.1"/>
    <property type="molecule type" value="Genomic_DNA"/>
</dbReference>